<proteinExistence type="predicted"/>
<keyword evidence="5" id="KW-0175">Coiled coil</keyword>
<evidence type="ECO:0000256" key="4">
    <source>
        <dbReference type="PROSITE-ProRule" id="PRU00433"/>
    </source>
</evidence>
<dbReference type="InterPro" id="IPR011444">
    <property type="entry name" value="DUF1549"/>
</dbReference>
<feature type="coiled-coil region" evidence="5">
    <location>
        <begin position="501"/>
        <end position="542"/>
    </location>
</feature>
<evidence type="ECO:0000313" key="10">
    <source>
        <dbReference type="Proteomes" id="UP000317835"/>
    </source>
</evidence>
<feature type="coiled-coil region" evidence="5">
    <location>
        <begin position="590"/>
        <end position="617"/>
    </location>
</feature>
<dbReference type="AlphaFoldDB" id="A0A518H356"/>
<dbReference type="PANTHER" id="PTHR35889:SF3">
    <property type="entry name" value="F-BOX DOMAIN-CONTAINING PROTEIN"/>
    <property type="match status" value="1"/>
</dbReference>
<evidence type="ECO:0000256" key="5">
    <source>
        <dbReference type="SAM" id="Coils"/>
    </source>
</evidence>
<sequence length="928" mass="102234" precursor="true">MDRPFLPHDPTRPHRTRPPLPLGLLLAVPLLAAAGGAEAGEAVDYASQVKPILEARCFACHGALKQQAGLRLDTVSLMLEGGDSGPAIEPGEAEFSPLVERVAAEDAVLRMPPEGEPLGEEQIALIRSWIDQGADGPADEAPEPDPDEHWSFRPPTRPPVPDAGAGWARGPIDAFLAAGLERAGLDRVGEAPPHVLLRRVYLDLIGLPPPREELNAFLADPSDEAYEREVDRLLADPRHGERWARHWMDVWRYSDWYGRRAVPDVLNSYAMIWRWRDWIVRELNDDSGYDHMVRMMLAADELAPGDPEELPATGFVVRNFYRWNYNSWLADSVEHTGKAFLGLTINCAHCHDHKYDPIRHEDYFALRAVFEPIELRHDRVPGEPDPGPYPTYEYGKAYKPITSGMVRVFDKTLDAETFLYTRGQARNVVPGRPPIPPGPPRFLAGEDFRVEPIGLPAEASYPGLKDFIRREETEAREQALADARAALDMTMERLDAIGPDAAESEREAARLAERADRLAVAAAEAEREALRLRIAADDARHSRCDADPDEAARLASGAERAAAAAQARTGVARAERAEHDAKIQGDADAIAKAGQQVAAARQELEAAEGAIDADSAEYAPLSPSFPGRSTGRRAALAEWITRRDNPLAARVAVNHLWGWHFGEPIVATPHDLGRNGAEPTHPGLLDWLAVELMEPSTPGVRPWSMKHLHRQIVLSASYRMASQASDPDHPGRSLDPEDRMLWRFRPARMEAEVVRDSLLHVAGVLDPEVGGPELDQSEGQTNRRRSLYFAHHGEASMPFLELFDAPDPGECYRRTTSVVPQQSLALANSGLALAMARTIAPDLSARLADPGDDAFIVAAFERVLSRPPSPEEHALSASFLDRQARLFSGEELPEAPGIDPPPSTDPGARARENLIHALLNHNDFVTIR</sequence>
<dbReference type="PANTHER" id="PTHR35889">
    <property type="entry name" value="CYCLOINULO-OLIGOSACCHARIDE FRUCTANOTRANSFERASE-RELATED"/>
    <property type="match status" value="1"/>
</dbReference>
<dbReference type="InterPro" id="IPR009056">
    <property type="entry name" value="Cyt_c-like_dom"/>
</dbReference>
<dbReference type="KEGG" id="tpla:ElP_31820"/>
<accession>A0A518H356</accession>
<dbReference type="GO" id="GO:0020037">
    <property type="term" value="F:heme binding"/>
    <property type="evidence" value="ECO:0007669"/>
    <property type="project" value="InterPro"/>
</dbReference>
<keyword evidence="7" id="KW-0732">Signal</keyword>
<dbReference type="Proteomes" id="UP000317835">
    <property type="component" value="Chromosome"/>
</dbReference>
<dbReference type="InterPro" id="IPR022655">
    <property type="entry name" value="DUF1553"/>
</dbReference>
<feature type="compositionally biased region" description="Acidic residues" evidence="6">
    <location>
        <begin position="137"/>
        <end position="146"/>
    </location>
</feature>
<organism evidence="9 10">
    <name type="scientific">Tautonia plasticadhaerens</name>
    <dbReference type="NCBI Taxonomy" id="2527974"/>
    <lineage>
        <taxon>Bacteria</taxon>
        <taxon>Pseudomonadati</taxon>
        <taxon>Planctomycetota</taxon>
        <taxon>Planctomycetia</taxon>
        <taxon>Isosphaerales</taxon>
        <taxon>Isosphaeraceae</taxon>
        <taxon>Tautonia</taxon>
    </lineage>
</organism>
<dbReference type="Pfam" id="PF07583">
    <property type="entry name" value="PSCyt2"/>
    <property type="match status" value="1"/>
</dbReference>
<dbReference type="GO" id="GO:0009055">
    <property type="term" value="F:electron transfer activity"/>
    <property type="evidence" value="ECO:0007669"/>
    <property type="project" value="InterPro"/>
</dbReference>
<reference evidence="9 10" key="1">
    <citation type="submission" date="2019-02" db="EMBL/GenBank/DDBJ databases">
        <title>Deep-cultivation of Planctomycetes and their phenomic and genomic characterization uncovers novel biology.</title>
        <authorList>
            <person name="Wiegand S."/>
            <person name="Jogler M."/>
            <person name="Boedeker C."/>
            <person name="Pinto D."/>
            <person name="Vollmers J."/>
            <person name="Rivas-Marin E."/>
            <person name="Kohn T."/>
            <person name="Peeters S.H."/>
            <person name="Heuer A."/>
            <person name="Rast P."/>
            <person name="Oberbeckmann S."/>
            <person name="Bunk B."/>
            <person name="Jeske O."/>
            <person name="Meyerdierks A."/>
            <person name="Storesund J.E."/>
            <person name="Kallscheuer N."/>
            <person name="Luecker S."/>
            <person name="Lage O.M."/>
            <person name="Pohl T."/>
            <person name="Merkel B.J."/>
            <person name="Hornburger P."/>
            <person name="Mueller R.-W."/>
            <person name="Bruemmer F."/>
            <person name="Labrenz M."/>
            <person name="Spormann A.M."/>
            <person name="Op den Camp H."/>
            <person name="Overmann J."/>
            <person name="Amann R."/>
            <person name="Jetten M.S.M."/>
            <person name="Mascher T."/>
            <person name="Medema M.H."/>
            <person name="Devos D.P."/>
            <person name="Kaster A.-K."/>
            <person name="Ovreas L."/>
            <person name="Rohde M."/>
            <person name="Galperin M.Y."/>
            <person name="Jogler C."/>
        </authorList>
    </citation>
    <scope>NUCLEOTIDE SEQUENCE [LARGE SCALE GENOMIC DNA]</scope>
    <source>
        <strain evidence="9 10">ElP</strain>
    </source>
</reference>
<feature type="signal peptide" evidence="7">
    <location>
        <begin position="1"/>
        <end position="39"/>
    </location>
</feature>
<evidence type="ECO:0000256" key="3">
    <source>
        <dbReference type="ARBA" id="ARBA00023004"/>
    </source>
</evidence>
<evidence type="ECO:0000256" key="2">
    <source>
        <dbReference type="ARBA" id="ARBA00022723"/>
    </source>
</evidence>
<keyword evidence="2 4" id="KW-0479">Metal-binding</keyword>
<evidence type="ECO:0000256" key="6">
    <source>
        <dbReference type="SAM" id="MobiDB-lite"/>
    </source>
</evidence>
<evidence type="ECO:0000256" key="7">
    <source>
        <dbReference type="SAM" id="SignalP"/>
    </source>
</evidence>
<dbReference type="InterPro" id="IPR036909">
    <property type="entry name" value="Cyt_c-like_dom_sf"/>
</dbReference>
<dbReference type="Pfam" id="PF07587">
    <property type="entry name" value="PSD1"/>
    <property type="match status" value="1"/>
</dbReference>
<evidence type="ECO:0000313" key="9">
    <source>
        <dbReference type="EMBL" id="QDV35279.1"/>
    </source>
</evidence>
<dbReference type="InterPro" id="IPR011429">
    <property type="entry name" value="Cyt_c_Planctomycete-type"/>
</dbReference>
<keyword evidence="3 4" id="KW-0408">Iron</keyword>
<name>A0A518H356_9BACT</name>
<dbReference type="SUPFAM" id="SSF46626">
    <property type="entry name" value="Cytochrome c"/>
    <property type="match status" value="1"/>
</dbReference>
<dbReference type="EMBL" id="CP036426">
    <property type="protein sequence ID" value="QDV35279.1"/>
    <property type="molecule type" value="Genomic_DNA"/>
</dbReference>
<feature type="region of interest" description="Disordered" evidence="6">
    <location>
        <begin position="133"/>
        <end position="165"/>
    </location>
</feature>
<keyword evidence="1 4" id="KW-0349">Heme</keyword>
<protein>
    <submittedName>
        <fullName evidence="9">Planctomycete cytochrome C</fullName>
    </submittedName>
</protein>
<dbReference type="RefSeq" id="WP_145270776.1">
    <property type="nucleotide sequence ID" value="NZ_CP036426.1"/>
</dbReference>
<keyword evidence="10" id="KW-1185">Reference proteome</keyword>
<feature type="chain" id="PRO_5021854990" evidence="7">
    <location>
        <begin position="40"/>
        <end position="928"/>
    </location>
</feature>
<dbReference type="Pfam" id="PF07635">
    <property type="entry name" value="PSCyt1"/>
    <property type="match status" value="1"/>
</dbReference>
<evidence type="ECO:0000259" key="8">
    <source>
        <dbReference type="PROSITE" id="PS51007"/>
    </source>
</evidence>
<evidence type="ECO:0000256" key="1">
    <source>
        <dbReference type="ARBA" id="ARBA00022617"/>
    </source>
</evidence>
<dbReference type="OrthoDB" id="127107at2"/>
<dbReference type="PROSITE" id="PS51007">
    <property type="entry name" value="CYTC"/>
    <property type="match status" value="1"/>
</dbReference>
<feature type="domain" description="Cytochrome c" evidence="8">
    <location>
        <begin position="35"/>
        <end position="134"/>
    </location>
</feature>
<gene>
    <name evidence="9" type="ORF">ElP_31820</name>
</gene>
<dbReference type="GO" id="GO:0046872">
    <property type="term" value="F:metal ion binding"/>
    <property type="evidence" value="ECO:0007669"/>
    <property type="project" value="UniProtKB-KW"/>
</dbReference>